<keyword evidence="2" id="KW-1185">Reference proteome</keyword>
<dbReference type="Proteomes" id="UP000789375">
    <property type="component" value="Unassembled WGS sequence"/>
</dbReference>
<dbReference type="AlphaFoldDB" id="A0A9N8ZFM8"/>
<name>A0A9N8ZFM8_FUNMO</name>
<sequence>MTETYPNIIAINKAKKLLESNLDSMDDDSENTNWKIDSTLTIVSEGIEVEDTIEIPQISKCAKVIVTIKVTDLKSKVPKNTYLLNKTHIGNSSTFPPIPL</sequence>
<comment type="caution">
    <text evidence="1">The sequence shown here is derived from an EMBL/GenBank/DDBJ whole genome shotgun (WGS) entry which is preliminary data.</text>
</comment>
<organism evidence="1 2">
    <name type="scientific">Funneliformis mosseae</name>
    <name type="common">Endomycorrhizal fungus</name>
    <name type="synonym">Glomus mosseae</name>
    <dbReference type="NCBI Taxonomy" id="27381"/>
    <lineage>
        <taxon>Eukaryota</taxon>
        <taxon>Fungi</taxon>
        <taxon>Fungi incertae sedis</taxon>
        <taxon>Mucoromycota</taxon>
        <taxon>Glomeromycotina</taxon>
        <taxon>Glomeromycetes</taxon>
        <taxon>Glomerales</taxon>
        <taxon>Glomeraceae</taxon>
        <taxon>Funneliformis</taxon>
    </lineage>
</organism>
<gene>
    <name evidence="1" type="ORF">FMOSSE_LOCUS3716</name>
</gene>
<accession>A0A9N8ZFM8</accession>
<protein>
    <submittedName>
        <fullName evidence="1">13749_t:CDS:1</fullName>
    </submittedName>
</protein>
<evidence type="ECO:0000313" key="2">
    <source>
        <dbReference type="Proteomes" id="UP000789375"/>
    </source>
</evidence>
<reference evidence="1" key="1">
    <citation type="submission" date="2021-06" db="EMBL/GenBank/DDBJ databases">
        <authorList>
            <person name="Kallberg Y."/>
            <person name="Tangrot J."/>
            <person name="Rosling A."/>
        </authorList>
    </citation>
    <scope>NUCLEOTIDE SEQUENCE</scope>
    <source>
        <strain evidence="1">87-6 pot B 2015</strain>
    </source>
</reference>
<proteinExistence type="predicted"/>
<dbReference type="EMBL" id="CAJVPP010000574">
    <property type="protein sequence ID" value="CAG8494674.1"/>
    <property type="molecule type" value="Genomic_DNA"/>
</dbReference>
<evidence type="ECO:0000313" key="1">
    <source>
        <dbReference type="EMBL" id="CAG8494674.1"/>
    </source>
</evidence>